<dbReference type="SUPFAM" id="SSF56601">
    <property type="entry name" value="beta-lactamase/transpeptidase-like"/>
    <property type="match status" value="1"/>
</dbReference>
<dbReference type="PANTHER" id="PTHR46825">
    <property type="entry name" value="D-ALANYL-D-ALANINE-CARBOXYPEPTIDASE/ENDOPEPTIDASE AMPH"/>
    <property type="match status" value="1"/>
</dbReference>
<dbReference type="OrthoDB" id="2151402at2"/>
<keyword evidence="1" id="KW-0812">Transmembrane</keyword>
<protein>
    <submittedName>
        <fullName evidence="3">Beta-lactamase class C related penicillin binding protein</fullName>
    </submittedName>
</protein>
<keyword evidence="1" id="KW-0472">Membrane</keyword>
<dbReference type="PANTHER" id="PTHR46825:SF9">
    <property type="entry name" value="BETA-LACTAMASE-RELATED DOMAIN-CONTAINING PROTEIN"/>
    <property type="match status" value="1"/>
</dbReference>
<dbReference type="RefSeq" id="WP_059378171.1">
    <property type="nucleotide sequence ID" value="NZ_DF968065.1"/>
</dbReference>
<gene>
    <name evidence="3" type="ORF">FPFC_031520</name>
</gene>
<accession>A0A3F3GXV9</accession>
<sequence length="394" mass="43895">MLKRVDIFPERVKLLWFKDHWLALSMVVLILLCMAGAIGLAKINKTTPTAVLTTTTQKTFSAANSKNLKLDLEPQTKTAQEIDQDLKNANFTGTALLVKNGEIVLNQGYGFANSSKQWHNNAQTVYHIASSAKFLTAVLIGQAVANQQLSYDDHLDKYYPNIPNADQITIRDLLTMTSGLQQKLQPTTFTTEADNAQFSADNTNPTGAAIGSGRGWTYQPVNYRLLAGILMKITGQSFDTLTKQYFNQKYHLNVEDYDKFHSDDKAALGYQKSLDTPTGVTEVEYQRETGTGNLAMSAGMLYRAYWLFFNGKYFANPLSLVEQHLPAHYTSGLYRYGDVYTSHGIFNGYEPSAVIGKNGQDAVILLANQYYKGHTFEGLSHEIYQKLTGSKIPS</sequence>
<dbReference type="Gene3D" id="3.40.710.10">
    <property type="entry name" value="DD-peptidase/beta-lactamase superfamily"/>
    <property type="match status" value="1"/>
</dbReference>
<keyword evidence="4" id="KW-1185">Reference proteome</keyword>
<dbReference type="EMBL" id="DF968065">
    <property type="protein sequence ID" value="GAP02967.1"/>
    <property type="molecule type" value="Genomic_DNA"/>
</dbReference>
<dbReference type="Proteomes" id="UP000061227">
    <property type="component" value="Unassembled WGS sequence"/>
</dbReference>
<evidence type="ECO:0000313" key="4">
    <source>
        <dbReference type="Proteomes" id="UP000061227"/>
    </source>
</evidence>
<dbReference type="AlphaFoldDB" id="A0A3F3GXV9"/>
<feature type="domain" description="Beta-lactamase-related" evidence="2">
    <location>
        <begin position="81"/>
        <end position="305"/>
    </location>
</feature>
<reference evidence="3 4" key="1">
    <citation type="journal article" date="2015" name="BMC Genomics">
        <title>Comparative genomics of Fructobacillus spp. and Leuconostoc spp. reveals niche-specific evolution of Fructobacillus spp.</title>
        <authorList>
            <person name="Endo A."/>
            <person name="Tanizawa Y."/>
            <person name="Tanaka N."/>
            <person name="Maeno S."/>
            <person name="Kumar H."/>
            <person name="Shiwa Y."/>
            <person name="Okada S."/>
            <person name="Yoshikawa H."/>
            <person name="Dicks L."/>
            <person name="Nakagawa J."/>
            <person name="Arita M."/>
        </authorList>
    </citation>
    <scope>NUCLEOTIDE SEQUENCE [LARGE SCALE GENOMIC DNA]</scope>
    <source>
        <strain evidence="3 4">DSM 15468</strain>
    </source>
</reference>
<name>A0A3F3GXV9_9LACO</name>
<dbReference type="InterPro" id="IPR050491">
    <property type="entry name" value="AmpC-like"/>
</dbReference>
<dbReference type="STRING" id="220714.SAMN05660469_1199"/>
<organism evidence="3 4">
    <name type="scientific">Fructobacillus pseudoficulneus</name>
    <dbReference type="NCBI Taxonomy" id="220714"/>
    <lineage>
        <taxon>Bacteria</taxon>
        <taxon>Bacillati</taxon>
        <taxon>Bacillota</taxon>
        <taxon>Bacilli</taxon>
        <taxon>Lactobacillales</taxon>
        <taxon>Lactobacillaceae</taxon>
        <taxon>Fructobacillus</taxon>
    </lineage>
</organism>
<evidence type="ECO:0000313" key="3">
    <source>
        <dbReference type="EMBL" id="GAP02967.1"/>
    </source>
</evidence>
<evidence type="ECO:0000256" key="1">
    <source>
        <dbReference type="SAM" id="Phobius"/>
    </source>
</evidence>
<dbReference type="InterPro" id="IPR012338">
    <property type="entry name" value="Beta-lactam/transpept-like"/>
</dbReference>
<dbReference type="Pfam" id="PF00144">
    <property type="entry name" value="Beta-lactamase"/>
    <property type="match status" value="1"/>
</dbReference>
<dbReference type="InterPro" id="IPR001466">
    <property type="entry name" value="Beta-lactam-related"/>
</dbReference>
<feature type="transmembrane region" description="Helical" evidence="1">
    <location>
        <begin position="21"/>
        <end position="41"/>
    </location>
</feature>
<keyword evidence="1" id="KW-1133">Transmembrane helix</keyword>
<proteinExistence type="predicted"/>
<evidence type="ECO:0000259" key="2">
    <source>
        <dbReference type="Pfam" id="PF00144"/>
    </source>
</evidence>